<organism evidence="1 2">
    <name type="scientific">Gloeophyllum trabeum (strain ATCC 11539 / FP-39264 / Madison 617)</name>
    <name type="common">Brown rot fungus</name>
    <dbReference type="NCBI Taxonomy" id="670483"/>
    <lineage>
        <taxon>Eukaryota</taxon>
        <taxon>Fungi</taxon>
        <taxon>Dikarya</taxon>
        <taxon>Basidiomycota</taxon>
        <taxon>Agaricomycotina</taxon>
        <taxon>Agaricomycetes</taxon>
        <taxon>Gloeophyllales</taxon>
        <taxon>Gloeophyllaceae</taxon>
        <taxon>Gloeophyllum</taxon>
    </lineage>
</organism>
<dbReference type="GeneID" id="19304944"/>
<sequence length="72" mass="8362">VRIAEKPRQIHHCAISHNPLRDRHVTLRNGDFRILDFRRSSRHKCPCDSVITSGHQLPDVSTFGCWNLWAVC</sequence>
<keyword evidence="2" id="KW-1185">Reference proteome</keyword>
<evidence type="ECO:0000313" key="1">
    <source>
        <dbReference type="EMBL" id="EPQ51364.1"/>
    </source>
</evidence>
<feature type="non-terminal residue" evidence="1">
    <location>
        <position position="1"/>
    </location>
</feature>
<evidence type="ECO:0000313" key="2">
    <source>
        <dbReference type="Proteomes" id="UP000030669"/>
    </source>
</evidence>
<feature type="non-terminal residue" evidence="1">
    <location>
        <position position="72"/>
    </location>
</feature>
<dbReference type="Proteomes" id="UP000030669">
    <property type="component" value="Unassembled WGS sequence"/>
</dbReference>
<gene>
    <name evidence="1" type="ORF">GLOTRDRAFT_17874</name>
</gene>
<dbReference type="EMBL" id="KB469311">
    <property type="protein sequence ID" value="EPQ51364.1"/>
    <property type="molecule type" value="Genomic_DNA"/>
</dbReference>
<accession>S7RFS2</accession>
<protein>
    <submittedName>
        <fullName evidence="1">Uncharacterized protein</fullName>
    </submittedName>
</protein>
<name>S7RFS2_GLOTA</name>
<reference evidence="1 2" key="1">
    <citation type="journal article" date="2012" name="Science">
        <title>The Paleozoic origin of enzymatic lignin decomposition reconstructed from 31 fungal genomes.</title>
        <authorList>
            <person name="Floudas D."/>
            <person name="Binder M."/>
            <person name="Riley R."/>
            <person name="Barry K."/>
            <person name="Blanchette R.A."/>
            <person name="Henrissat B."/>
            <person name="Martinez A.T."/>
            <person name="Otillar R."/>
            <person name="Spatafora J.W."/>
            <person name="Yadav J.S."/>
            <person name="Aerts A."/>
            <person name="Benoit I."/>
            <person name="Boyd A."/>
            <person name="Carlson A."/>
            <person name="Copeland A."/>
            <person name="Coutinho P.M."/>
            <person name="de Vries R.P."/>
            <person name="Ferreira P."/>
            <person name="Findley K."/>
            <person name="Foster B."/>
            <person name="Gaskell J."/>
            <person name="Glotzer D."/>
            <person name="Gorecki P."/>
            <person name="Heitman J."/>
            <person name="Hesse C."/>
            <person name="Hori C."/>
            <person name="Igarashi K."/>
            <person name="Jurgens J.A."/>
            <person name="Kallen N."/>
            <person name="Kersten P."/>
            <person name="Kohler A."/>
            <person name="Kuees U."/>
            <person name="Kumar T.K.A."/>
            <person name="Kuo A."/>
            <person name="LaButti K."/>
            <person name="Larrondo L.F."/>
            <person name="Lindquist E."/>
            <person name="Ling A."/>
            <person name="Lombard V."/>
            <person name="Lucas S."/>
            <person name="Lundell T."/>
            <person name="Martin R."/>
            <person name="McLaughlin D.J."/>
            <person name="Morgenstern I."/>
            <person name="Morin E."/>
            <person name="Murat C."/>
            <person name="Nagy L.G."/>
            <person name="Nolan M."/>
            <person name="Ohm R.A."/>
            <person name="Patyshakuliyeva A."/>
            <person name="Rokas A."/>
            <person name="Ruiz-Duenas F.J."/>
            <person name="Sabat G."/>
            <person name="Salamov A."/>
            <person name="Samejima M."/>
            <person name="Schmutz J."/>
            <person name="Slot J.C."/>
            <person name="St John F."/>
            <person name="Stenlid J."/>
            <person name="Sun H."/>
            <person name="Sun S."/>
            <person name="Syed K."/>
            <person name="Tsang A."/>
            <person name="Wiebenga A."/>
            <person name="Young D."/>
            <person name="Pisabarro A."/>
            <person name="Eastwood D.C."/>
            <person name="Martin F."/>
            <person name="Cullen D."/>
            <person name="Grigoriev I.V."/>
            <person name="Hibbett D.S."/>
        </authorList>
    </citation>
    <scope>NUCLEOTIDE SEQUENCE [LARGE SCALE GENOMIC DNA]</scope>
    <source>
        <strain evidence="1 2">ATCC 11539</strain>
    </source>
</reference>
<dbReference type="OMA" id="SALWEIC"/>
<dbReference type="KEGG" id="gtr:GLOTRDRAFT_17874"/>
<dbReference type="HOGENOM" id="CLU_2729125_0_0_1"/>
<proteinExistence type="predicted"/>
<dbReference type="RefSeq" id="XP_007870140.1">
    <property type="nucleotide sequence ID" value="XM_007871949.1"/>
</dbReference>
<dbReference type="AlphaFoldDB" id="S7RFS2"/>